<accession>A0A9P7UUL9</accession>
<evidence type="ECO:0000313" key="2">
    <source>
        <dbReference type="Proteomes" id="UP001049176"/>
    </source>
</evidence>
<keyword evidence="2" id="KW-1185">Reference proteome</keyword>
<dbReference type="AlphaFoldDB" id="A0A9P7UUL9"/>
<organism evidence="1 2">
    <name type="scientific">Marasmius oreades</name>
    <name type="common">fairy-ring Marasmius</name>
    <dbReference type="NCBI Taxonomy" id="181124"/>
    <lineage>
        <taxon>Eukaryota</taxon>
        <taxon>Fungi</taxon>
        <taxon>Dikarya</taxon>
        <taxon>Basidiomycota</taxon>
        <taxon>Agaricomycotina</taxon>
        <taxon>Agaricomycetes</taxon>
        <taxon>Agaricomycetidae</taxon>
        <taxon>Agaricales</taxon>
        <taxon>Marasmiineae</taxon>
        <taxon>Marasmiaceae</taxon>
        <taxon>Marasmius</taxon>
    </lineage>
</organism>
<name>A0A9P7UUL9_9AGAR</name>
<reference evidence="1" key="1">
    <citation type="journal article" date="2021" name="Genome Biol. Evol.">
        <title>The assembled and annotated genome of the fairy-ring fungus Marasmius oreades.</title>
        <authorList>
            <person name="Hiltunen M."/>
            <person name="Ament-Velasquez S.L."/>
            <person name="Johannesson H."/>
        </authorList>
    </citation>
    <scope>NUCLEOTIDE SEQUENCE</scope>
    <source>
        <strain evidence="1">03SP1</strain>
    </source>
</reference>
<sequence>ESLESPEDADDSFSLDLLFHETGGKPSNFQYFYMSIHGKFICTIAAPTNTSHSPDDMESA</sequence>
<proteinExistence type="predicted"/>
<dbReference type="EMBL" id="CM032184">
    <property type="protein sequence ID" value="KAG7093466.1"/>
    <property type="molecule type" value="Genomic_DNA"/>
</dbReference>
<dbReference type="Proteomes" id="UP001049176">
    <property type="component" value="Chromosome 4"/>
</dbReference>
<gene>
    <name evidence="1" type="ORF">E1B28_007142</name>
</gene>
<protein>
    <submittedName>
        <fullName evidence="1">Uncharacterized protein</fullName>
    </submittedName>
</protein>
<feature type="non-terminal residue" evidence="1">
    <location>
        <position position="1"/>
    </location>
</feature>
<evidence type="ECO:0000313" key="1">
    <source>
        <dbReference type="EMBL" id="KAG7093466.1"/>
    </source>
</evidence>
<dbReference type="KEGG" id="more:E1B28_007142"/>
<dbReference type="GeneID" id="66076218"/>
<comment type="caution">
    <text evidence="1">The sequence shown here is derived from an EMBL/GenBank/DDBJ whole genome shotgun (WGS) entry which is preliminary data.</text>
</comment>
<dbReference type="RefSeq" id="XP_043009936.1">
    <property type="nucleotide sequence ID" value="XM_043151856.1"/>
</dbReference>